<feature type="compositionally biased region" description="Basic and acidic residues" evidence="1">
    <location>
        <begin position="100"/>
        <end position="119"/>
    </location>
</feature>
<organism evidence="2 3">
    <name type="scientific">Janibacter alittae</name>
    <dbReference type="NCBI Taxonomy" id="3115209"/>
    <lineage>
        <taxon>Bacteria</taxon>
        <taxon>Bacillati</taxon>
        <taxon>Actinomycetota</taxon>
        <taxon>Actinomycetes</taxon>
        <taxon>Micrococcales</taxon>
        <taxon>Intrasporangiaceae</taxon>
        <taxon>Janibacter</taxon>
    </lineage>
</organism>
<feature type="region of interest" description="Disordered" evidence="1">
    <location>
        <begin position="86"/>
        <end position="129"/>
    </location>
</feature>
<keyword evidence="3" id="KW-1185">Reference proteome</keyword>
<protein>
    <submittedName>
        <fullName evidence="2">DUF5719 family protein</fullName>
    </submittedName>
</protein>
<reference evidence="2 3" key="1">
    <citation type="submission" date="2024-02" db="EMBL/GenBank/DDBJ databases">
        <title>Janibacter sp. nov., isolated from gut of marine sandworm.</title>
        <authorList>
            <person name="Kim B."/>
            <person name="Jun M.O."/>
            <person name="Shin N.-R."/>
        </authorList>
    </citation>
    <scope>NUCLEOTIDE SEQUENCE [LARGE SCALE GENOMIC DNA]</scope>
    <source>
        <strain evidence="2 3">A1S7</strain>
    </source>
</reference>
<dbReference type="EMBL" id="CP144913">
    <property type="protein sequence ID" value="WXB75560.1"/>
    <property type="molecule type" value="Genomic_DNA"/>
</dbReference>
<evidence type="ECO:0000313" key="3">
    <source>
        <dbReference type="Proteomes" id="UP001382727"/>
    </source>
</evidence>
<dbReference type="Proteomes" id="UP001382727">
    <property type="component" value="Chromosome"/>
</dbReference>
<name>A0ABZ2MF21_9MICO</name>
<gene>
    <name evidence="2" type="ORF">V1351_11445</name>
</gene>
<accession>A0ABZ2MF21</accession>
<dbReference type="Pfam" id="PF18986">
    <property type="entry name" value="DUF5719"/>
    <property type="match status" value="1"/>
</dbReference>
<evidence type="ECO:0000256" key="1">
    <source>
        <dbReference type="SAM" id="MobiDB-lite"/>
    </source>
</evidence>
<dbReference type="InterPro" id="IPR043777">
    <property type="entry name" value="DUF5719"/>
</dbReference>
<evidence type="ECO:0000313" key="2">
    <source>
        <dbReference type="EMBL" id="WXB75560.1"/>
    </source>
</evidence>
<sequence>MSRWSGRRDWAHPVVRVVVVGALSAAVVLGVDRLGAVPGDAAPQGAGKQVAATSVTAYCPGDPFTDRSEVEVTGQVSAHAAPSTVLDGVVTPDDEPGEISIRDLAADRSSDTDQDEKPTSGRPDVVEDELDGPMRVRARWHHAPGAVMSQSFVAGGERATGLAAVPCTAPTADAWLVSGGAEDGRQEQLVLTNPGANAVSVTVDALGAKGDESVVVPPRDRSIVLLDAIGGTDAPQAVHVTSSNGLIVPTIVDHHLDGLTPAGVETSVPTTSPSKRQVVPAGVDGDDQGIVLAAPGGSDAVVQVRSLGEDGPRSSSVETVPAGSAVDLDLPEQEPGVHGWLVESDEPVVAAAHLTTRASDGTRDMAWSVATTAIRSLGGVALPTETGGQVTRSVSITADETSTAEVLALRDGTVTAQEVSLDAGHSTAVPVGAAEAVWVRPTSGSVHAAALLVGDDGASRARAASVPIESSRVAVRDIEVVHQR</sequence>
<dbReference type="RefSeq" id="WP_338748287.1">
    <property type="nucleotide sequence ID" value="NZ_CP144913.1"/>
</dbReference>
<proteinExistence type="predicted"/>